<evidence type="ECO:0000313" key="1">
    <source>
        <dbReference type="EMBL" id="MDV6314730.1"/>
    </source>
</evidence>
<sequence>MQRSVQYWRLVNVDGTPLSGRFPASRVTRVLREAQEAGLDRHLACRDGMVLIAHAEERNERRPMIVLDKVRRENLPSIGDRSGSRKPIGLASGEGLLEPTYCMFGENNVVAMLTSGDGPRAKRLRDYLSAKLSIEVGVDPVLTQDLDQVLDEMRFSSIEVAIPAERIDRDLVGGDWVETLAASRALAQSGGVVHVGMAVGRRGSRSFKEAIRQRIRELTSQLRGSSGLSEMQSARVTGTIRGQQRTVDLLADRFVEKVDVDADRLADPAESVAYARQVLGKALHDRSDYLSGVVPTVDRTPSGHRAQFVENLDDGQPA</sequence>
<protein>
    <submittedName>
        <fullName evidence="1">Oxidoreductase</fullName>
    </submittedName>
</protein>
<gene>
    <name evidence="1" type="ORF">R3Q15_23155</name>
</gene>
<reference evidence="1" key="1">
    <citation type="submission" date="2023-10" db="EMBL/GenBank/DDBJ databases">
        <title>Development of a sustainable strategy for remediation of hydrocarbon-contaminated territories based on the waste exchange concept.</title>
        <authorList>
            <person name="Krivoruchko A."/>
        </authorList>
    </citation>
    <scope>NUCLEOTIDE SEQUENCE</scope>
    <source>
        <strain evidence="1">IEGM 1279</strain>
    </source>
</reference>
<name>A0AAE4U7L5_9ACTN</name>
<dbReference type="Proteomes" id="UP001185922">
    <property type="component" value="Unassembled WGS sequence"/>
</dbReference>
<organism evidence="1 2">
    <name type="scientific">Gordonia amicalis</name>
    <dbReference type="NCBI Taxonomy" id="89053"/>
    <lineage>
        <taxon>Bacteria</taxon>
        <taxon>Bacillati</taxon>
        <taxon>Actinomycetota</taxon>
        <taxon>Actinomycetes</taxon>
        <taxon>Mycobacteriales</taxon>
        <taxon>Gordoniaceae</taxon>
        <taxon>Gordonia</taxon>
    </lineage>
</organism>
<dbReference type="AlphaFoldDB" id="A0AAE4U7L5"/>
<proteinExistence type="predicted"/>
<dbReference type="EMBL" id="JAWLKH010000052">
    <property type="protein sequence ID" value="MDV6314730.1"/>
    <property type="molecule type" value="Genomic_DNA"/>
</dbReference>
<dbReference type="RefSeq" id="WP_317510427.1">
    <property type="nucleotide sequence ID" value="NZ_JAWLKH010000052.1"/>
</dbReference>
<accession>A0AAE4U7L5</accession>
<evidence type="ECO:0000313" key="2">
    <source>
        <dbReference type="Proteomes" id="UP001185922"/>
    </source>
</evidence>
<comment type="caution">
    <text evidence="1">The sequence shown here is derived from an EMBL/GenBank/DDBJ whole genome shotgun (WGS) entry which is preliminary data.</text>
</comment>